<evidence type="ECO:0000313" key="8">
    <source>
        <dbReference type="Proteomes" id="UP000317010"/>
    </source>
</evidence>
<reference evidence="7 8" key="1">
    <citation type="submission" date="2019-07" db="EMBL/GenBank/DDBJ databases">
        <title>Genomic Encyclopedia of Archaeal and Bacterial Type Strains, Phase II (KMG-II): from individual species to whole genera.</title>
        <authorList>
            <person name="Goeker M."/>
        </authorList>
    </citation>
    <scope>NUCLEOTIDE SEQUENCE [LARGE SCALE GENOMIC DNA]</scope>
    <source>
        <strain evidence="7 8">ATCC BAA-1854</strain>
    </source>
</reference>
<organism evidence="7 8">
    <name type="scientific">Mucilaginibacter frigoritolerans</name>
    <dbReference type="NCBI Taxonomy" id="652788"/>
    <lineage>
        <taxon>Bacteria</taxon>
        <taxon>Pseudomonadati</taxon>
        <taxon>Bacteroidota</taxon>
        <taxon>Sphingobacteriia</taxon>
        <taxon>Sphingobacteriales</taxon>
        <taxon>Sphingobacteriaceae</taxon>
        <taxon>Mucilaginibacter</taxon>
    </lineage>
</organism>
<comment type="caution">
    <text evidence="7">The sequence shown here is derived from an EMBL/GenBank/DDBJ whole genome shotgun (WGS) entry which is preliminary data.</text>
</comment>
<protein>
    <submittedName>
        <fullName evidence="7">RNA polymerase sigma-70 factor (ECF subfamily)</fullName>
    </submittedName>
</protein>
<keyword evidence="2" id="KW-0805">Transcription regulation</keyword>
<dbReference type="GO" id="GO:0006352">
    <property type="term" value="P:DNA-templated transcription initiation"/>
    <property type="evidence" value="ECO:0007669"/>
    <property type="project" value="InterPro"/>
</dbReference>
<dbReference type="InterPro" id="IPR013324">
    <property type="entry name" value="RNA_pol_sigma_r3/r4-like"/>
</dbReference>
<dbReference type="InterPro" id="IPR014284">
    <property type="entry name" value="RNA_pol_sigma-70_dom"/>
</dbReference>
<name>A0A562U9M9_9SPHI</name>
<evidence type="ECO:0000256" key="1">
    <source>
        <dbReference type="ARBA" id="ARBA00010641"/>
    </source>
</evidence>
<dbReference type="InterPro" id="IPR036388">
    <property type="entry name" value="WH-like_DNA-bd_sf"/>
</dbReference>
<dbReference type="PANTHER" id="PTHR43133:SF45">
    <property type="entry name" value="RNA POLYMERASE ECF-TYPE SIGMA FACTOR"/>
    <property type="match status" value="1"/>
</dbReference>
<dbReference type="Pfam" id="PF04542">
    <property type="entry name" value="Sigma70_r2"/>
    <property type="match status" value="1"/>
</dbReference>
<dbReference type="SUPFAM" id="SSF88659">
    <property type="entry name" value="Sigma3 and sigma4 domains of RNA polymerase sigma factors"/>
    <property type="match status" value="1"/>
</dbReference>
<keyword evidence="8" id="KW-1185">Reference proteome</keyword>
<feature type="domain" description="RNA polymerase sigma factor 70 region 4 type 2" evidence="6">
    <location>
        <begin position="114"/>
        <end position="158"/>
    </location>
</feature>
<sequence length="166" mass="19750">MQQQAQKDQFIYLIQQNKKLIFKVCNAYCHNPEDRKDLVQEIIIHLWQSFHKYDNRFKLSTWMYRIAINTAISHYRASSKKQKVTVSIHDSLIDIADETNVELDENIKLLYHFINQFNDLNKALMILYLDNNSYKDIAEILGISETNVATKVNRLKLQLKQQFKKL</sequence>
<keyword evidence="3" id="KW-0731">Sigma factor</keyword>
<evidence type="ECO:0000259" key="6">
    <source>
        <dbReference type="Pfam" id="PF08281"/>
    </source>
</evidence>
<comment type="similarity">
    <text evidence="1">Belongs to the sigma-70 factor family. ECF subfamily.</text>
</comment>
<feature type="domain" description="RNA polymerase sigma-70 region 2" evidence="5">
    <location>
        <begin position="13"/>
        <end position="79"/>
    </location>
</feature>
<dbReference type="InterPro" id="IPR039425">
    <property type="entry name" value="RNA_pol_sigma-70-like"/>
</dbReference>
<dbReference type="GO" id="GO:0016987">
    <property type="term" value="F:sigma factor activity"/>
    <property type="evidence" value="ECO:0007669"/>
    <property type="project" value="UniProtKB-KW"/>
</dbReference>
<dbReference type="GO" id="GO:0003677">
    <property type="term" value="F:DNA binding"/>
    <property type="evidence" value="ECO:0007669"/>
    <property type="project" value="InterPro"/>
</dbReference>
<gene>
    <name evidence="7" type="ORF">JN11_01201</name>
</gene>
<dbReference type="PANTHER" id="PTHR43133">
    <property type="entry name" value="RNA POLYMERASE ECF-TYPE SIGMA FACTO"/>
    <property type="match status" value="1"/>
</dbReference>
<dbReference type="Gene3D" id="1.10.1740.10">
    <property type="match status" value="1"/>
</dbReference>
<keyword evidence="4" id="KW-0804">Transcription</keyword>
<dbReference type="SUPFAM" id="SSF88946">
    <property type="entry name" value="Sigma2 domain of RNA polymerase sigma factors"/>
    <property type="match status" value="1"/>
</dbReference>
<proteinExistence type="inferred from homology"/>
<dbReference type="Pfam" id="PF08281">
    <property type="entry name" value="Sigma70_r4_2"/>
    <property type="match status" value="1"/>
</dbReference>
<evidence type="ECO:0000256" key="3">
    <source>
        <dbReference type="ARBA" id="ARBA00023082"/>
    </source>
</evidence>
<dbReference type="AlphaFoldDB" id="A0A562U9M9"/>
<evidence type="ECO:0000259" key="5">
    <source>
        <dbReference type="Pfam" id="PF04542"/>
    </source>
</evidence>
<dbReference type="OrthoDB" id="9780326at2"/>
<accession>A0A562U9M9</accession>
<dbReference type="Proteomes" id="UP000317010">
    <property type="component" value="Unassembled WGS sequence"/>
</dbReference>
<dbReference type="InterPro" id="IPR007627">
    <property type="entry name" value="RNA_pol_sigma70_r2"/>
</dbReference>
<evidence type="ECO:0000313" key="7">
    <source>
        <dbReference type="EMBL" id="TWJ02229.1"/>
    </source>
</evidence>
<dbReference type="EMBL" id="VLLI01000003">
    <property type="protein sequence ID" value="TWJ02229.1"/>
    <property type="molecule type" value="Genomic_DNA"/>
</dbReference>
<dbReference type="Gene3D" id="1.10.10.10">
    <property type="entry name" value="Winged helix-like DNA-binding domain superfamily/Winged helix DNA-binding domain"/>
    <property type="match status" value="1"/>
</dbReference>
<dbReference type="NCBIfam" id="TIGR02937">
    <property type="entry name" value="sigma70-ECF"/>
    <property type="match status" value="1"/>
</dbReference>
<dbReference type="RefSeq" id="WP_144910595.1">
    <property type="nucleotide sequence ID" value="NZ_VLLI01000003.1"/>
</dbReference>
<evidence type="ECO:0000256" key="2">
    <source>
        <dbReference type="ARBA" id="ARBA00023015"/>
    </source>
</evidence>
<dbReference type="InterPro" id="IPR013249">
    <property type="entry name" value="RNA_pol_sigma70_r4_t2"/>
</dbReference>
<evidence type="ECO:0000256" key="4">
    <source>
        <dbReference type="ARBA" id="ARBA00023163"/>
    </source>
</evidence>
<dbReference type="InterPro" id="IPR013325">
    <property type="entry name" value="RNA_pol_sigma_r2"/>
</dbReference>